<evidence type="ECO:0000256" key="10">
    <source>
        <dbReference type="ARBA" id="ARBA00022801"/>
    </source>
</evidence>
<evidence type="ECO:0000256" key="9">
    <source>
        <dbReference type="ARBA" id="ARBA00022759"/>
    </source>
</evidence>
<feature type="compositionally biased region" description="Basic and acidic residues" evidence="12">
    <location>
        <begin position="165"/>
        <end position="201"/>
    </location>
</feature>
<comment type="similarity">
    <text evidence="4">Belongs to the RNase H family.</text>
</comment>
<evidence type="ECO:0000256" key="3">
    <source>
        <dbReference type="ARBA" id="ARBA00004065"/>
    </source>
</evidence>
<evidence type="ECO:0000256" key="12">
    <source>
        <dbReference type="SAM" id="MobiDB-lite"/>
    </source>
</evidence>
<reference evidence="14" key="1">
    <citation type="journal article" date="2010" name="Science">
        <title>Plasticity of animal genome architecture unmasked by rapid evolution of a pelagic tunicate.</title>
        <authorList>
            <person name="Denoeud F."/>
            <person name="Henriet S."/>
            <person name="Mungpakdee S."/>
            <person name="Aury J.M."/>
            <person name="Da Silva C."/>
            <person name="Brinkmann H."/>
            <person name="Mikhaleva J."/>
            <person name="Olsen L.C."/>
            <person name="Jubin C."/>
            <person name="Canestro C."/>
            <person name="Bouquet J.M."/>
            <person name="Danks G."/>
            <person name="Poulain J."/>
            <person name="Campsteijn C."/>
            <person name="Adamski M."/>
            <person name="Cross I."/>
            <person name="Yadetie F."/>
            <person name="Muffato M."/>
            <person name="Louis A."/>
            <person name="Butcher S."/>
            <person name="Tsagkogeorga G."/>
            <person name="Konrad A."/>
            <person name="Singh S."/>
            <person name="Jensen M.F."/>
            <person name="Cong E.H."/>
            <person name="Eikeseth-Otteraa H."/>
            <person name="Noel B."/>
            <person name="Anthouard V."/>
            <person name="Porcel B.M."/>
            <person name="Kachouri-Lafond R."/>
            <person name="Nishino A."/>
            <person name="Ugolini M."/>
            <person name="Chourrout P."/>
            <person name="Nishida H."/>
            <person name="Aasland R."/>
            <person name="Huzurbazar S."/>
            <person name="Westhof E."/>
            <person name="Delsuc F."/>
            <person name="Lehrach H."/>
            <person name="Reinhardt R."/>
            <person name="Weissenbach J."/>
            <person name="Roy S.W."/>
            <person name="Artiguenave F."/>
            <person name="Postlethwait J.H."/>
            <person name="Manak J.R."/>
            <person name="Thompson E.M."/>
            <person name="Jaillon O."/>
            <person name="Du Pasquier L."/>
            <person name="Boudinot P."/>
            <person name="Liberles D.A."/>
            <person name="Volff J.N."/>
            <person name="Philippe H."/>
            <person name="Lenhard B."/>
            <person name="Roest Crollius H."/>
            <person name="Wincker P."/>
            <person name="Chourrout D."/>
        </authorList>
    </citation>
    <scope>NUCLEOTIDE SEQUENCE [LARGE SCALE GENOMIC DNA]</scope>
</reference>
<dbReference type="EC" id="3.1.26.4" evidence="5"/>
<dbReference type="Gene3D" id="3.40.970.10">
    <property type="entry name" value="Ribonuclease H1, N-terminal domain"/>
    <property type="match status" value="2"/>
</dbReference>
<dbReference type="PROSITE" id="PS50879">
    <property type="entry name" value="RNASE_H_1"/>
    <property type="match status" value="1"/>
</dbReference>
<comment type="function">
    <text evidence="3">Endonuclease that specifically degrades the RNA of RNA-DNA hybrids.</text>
</comment>
<dbReference type="Proteomes" id="UP000001307">
    <property type="component" value="Unassembled WGS sequence"/>
</dbReference>
<dbReference type="GO" id="GO:0003676">
    <property type="term" value="F:nucleic acid binding"/>
    <property type="evidence" value="ECO:0007669"/>
    <property type="project" value="InterPro"/>
</dbReference>
<dbReference type="InterPro" id="IPR009027">
    <property type="entry name" value="Ribosomal_bL9/RNase_H1_N"/>
</dbReference>
<dbReference type="AlphaFoldDB" id="E4XWN6"/>
<dbReference type="InterPro" id="IPR050092">
    <property type="entry name" value="RNase_H"/>
</dbReference>
<dbReference type="PANTHER" id="PTHR10642:SF26">
    <property type="entry name" value="RIBONUCLEASE H1"/>
    <property type="match status" value="1"/>
</dbReference>
<dbReference type="GO" id="GO:0046872">
    <property type="term" value="F:metal ion binding"/>
    <property type="evidence" value="ECO:0007669"/>
    <property type="project" value="UniProtKB-KW"/>
</dbReference>
<evidence type="ECO:0000313" key="15">
    <source>
        <dbReference type="Proteomes" id="UP000001307"/>
    </source>
</evidence>
<evidence type="ECO:0000256" key="1">
    <source>
        <dbReference type="ARBA" id="ARBA00000077"/>
    </source>
</evidence>
<evidence type="ECO:0000256" key="5">
    <source>
        <dbReference type="ARBA" id="ARBA00012180"/>
    </source>
</evidence>
<feature type="domain" description="RNase H type-1" evidence="13">
    <location>
        <begin position="219"/>
        <end position="374"/>
    </location>
</feature>
<evidence type="ECO:0000256" key="11">
    <source>
        <dbReference type="ARBA" id="ARBA00022842"/>
    </source>
</evidence>
<feature type="region of interest" description="Disordered" evidence="12">
    <location>
        <begin position="154"/>
        <end position="201"/>
    </location>
</feature>
<dbReference type="Pfam" id="PF00075">
    <property type="entry name" value="RNase_H"/>
    <property type="match status" value="1"/>
</dbReference>
<evidence type="ECO:0000313" key="14">
    <source>
        <dbReference type="EMBL" id="CBY14091.1"/>
    </source>
</evidence>
<dbReference type="PANTHER" id="PTHR10642">
    <property type="entry name" value="RIBONUCLEASE H1"/>
    <property type="match status" value="1"/>
</dbReference>
<dbReference type="InParanoid" id="E4XWN6"/>
<comment type="catalytic activity">
    <reaction evidence="1">
        <text>Endonucleolytic cleavage to 5'-phosphomonoester.</text>
        <dbReference type="EC" id="3.1.26.4"/>
    </reaction>
</comment>
<gene>
    <name evidence="14" type="ORF">GSOID_T00007059001</name>
</gene>
<accession>E4XWN6</accession>
<keyword evidence="9" id="KW-0255">Endonuclease</keyword>
<dbReference type="InterPro" id="IPR037056">
    <property type="entry name" value="RNase_H1_N_sf"/>
</dbReference>
<dbReference type="CDD" id="cd09280">
    <property type="entry name" value="RNase_HI_eukaryote_like"/>
    <property type="match status" value="1"/>
</dbReference>
<sequence length="391" mass="44844">MAYKFYAVAQGRQPGIYISWNACQDEVYGFSIAIFKGFNYQDDAVAFMKTFGAADYVDNKLNAKSSVWQIPQHSHVKYKQVVITCIQELFRMPYYAVAKGLKPGIYDSWSDCKANVDGFKGAKYKKFTAQIEAIDFVKKFGNNVKLDIFNKENQPQTSSIGAPKRKAEDNKSWNSKKAKDNNEENKKSAYPDAPSDKDADYERYNTLKQTEKGYLMKKDGETYVVYTDGACPGNQNKKGLRFSGSGVWWGPAKADSVPNSRFENEYSTNNFGEALAILHAVRHAKEKKFKKIEVRTDSKFCISALDVWIIKWKRFAVNGKWTKYDKSPIIHQEIFSEIDDIRRKEVDVVFRHVKGHNGEIGNEQADKLAVKAAEEHRRLYNVYKEEFAKDM</sequence>
<comment type="cofactor">
    <cofactor evidence="2">
        <name>Mg(2+)</name>
        <dbReference type="ChEBI" id="CHEBI:18420"/>
    </cofactor>
</comment>
<dbReference type="InterPro" id="IPR036397">
    <property type="entry name" value="RNaseH_sf"/>
</dbReference>
<dbReference type="SUPFAM" id="SSF53098">
    <property type="entry name" value="Ribonuclease H-like"/>
    <property type="match status" value="1"/>
</dbReference>
<dbReference type="SUPFAM" id="SSF55658">
    <property type="entry name" value="L9 N-domain-like"/>
    <property type="match status" value="2"/>
</dbReference>
<organism evidence="14">
    <name type="scientific">Oikopleura dioica</name>
    <name type="common">Tunicate</name>
    <dbReference type="NCBI Taxonomy" id="34765"/>
    <lineage>
        <taxon>Eukaryota</taxon>
        <taxon>Metazoa</taxon>
        <taxon>Chordata</taxon>
        <taxon>Tunicata</taxon>
        <taxon>Appendicularia</taxon>
        <taxon>Copelata</taxon>
        <taxon>Oikopleuridae</taxon>
        <taxon>Oikopleura</taxon>
    </lineage>
</organism>
<proteinExistence type="inferred from homology"/>
<dbReference type="Pfam" id="PF01693">
    <property type="entry name" value="Cauli_VI"/>
    <property type="match status" value="2"/>
</dbReference>
<dbReference type="GO" id="GO:0004523">
    <property type="term" value="F:RNA-DNA hybrid ribonuclease activity"/>
    <property type="evidence" value="ECO:0007669"/>
    <property type="project" value="UniProtKB-EC"/>
</dbReference>
<dbReference type="InterPro" id="IPR012337">
    <property type="entry name" value="RNaseH-like_sf"/>
</dbReference>
<dbReference type="GO" id="GO:0043137">
    <property type="term" value="P:DNA replication, removal of RNA primer"/>
    <property type="evidence" value="ECO:0007669"/>
    <property type="project" value="TreeGrafter"/>
</dbReference>
<keyword evidence="11" id="KW-0460">Magnesium</keyword>
<dbReference type="InterPro" id="IPR002156">
    <property type="entry name" value="RNaseH_domain"/>
</dbReference>
<dbReference type="OrthoDB" id="407198at2759"/>
<dbReference type="InterPro" id="IPR011320">
    <property type="entry name" value="RNase_H1_N"/>
</dbReference>
<keyword evidence="10" id="KW-0378">Hydrolase</keyword>
<evidence type="ECO:0000256" key="8">
    <source>
        <dbReference type="ARBA" id="ARBA00022723"/>
    </source>
</evidence>
<name>E4XWN6_OIKDI</name>
<keyword evidence="15" id="KW-1185">Reference proteome</keyword>
<evidence type="ECO:0000259" key="13">
    <source>
        <dbReference type="PROSITE" id="PS50879"/>
    </source>
</evidence>
<evidence type="ECO:0000256" key="7">
    <source>
        <dbReference type="ARBA" id="ARBA00022722"/>
    </source>
</evidence>
<keyword evidence="7" id="KW-0540">Nuclease</keyword>
<evidence type="ECO:0000256" key="2">
    <source>
        <dbReference type="ARBA" id="ARBA00001946"/>
    </source>
</evidence>
<evidence type="ECO:0000256" key="6">
    <source>
        <dbReference type="ARBA" id="ARBA00017721"/>
    </source>
</evidence>
<dbReference type="FunFam" id="3.40.970.10:FF:000002">
    <property type="entry name" value="Ribonuclease H"/>
    <property type="match status" value="1"/>
</dbReference>
<protein>
    <recommendedName>
        <fullName evidence="6">Ribonuclease H</fullName>
        <ecNumber evidence="5">3.1.26.4</ecNumber>
    </recommendedName>
</protein>
<dbReference type="FunCoup" id="E4XWN6">
    <property type="interactions" value="66"/>
</dbReference>
<dbReference type="EMBL" id="FN653249">
    <property type="protein sequence ID" value="CBY14091.1"/>
    <property type="molecule type" value="Genomic_DNA"/>
</dbReference>
<evidence type="ECO:0000256" key="4">
    <source>
        <dbReference type="ARBA" id="ARBA00005300"/>
    </source>
</evidence>
<keyword evidence="8" id="KW-0479">Metal-binding</keyword>
<dbReference type="Gene3D" id="3.30.420.10">
    <property type="entry name" value="Ribonuclease H-like superfamily/Ribonuclease H"/>
    <property type="match status" value="1"/>
</dbReference>